<evidence type="ECO:0000313" key="2">
    <source>
        <dbReference type="EMBL" id="NEL56328.1"/>
    </source>
</evidence>
<organism evidence="2 3">
    <name type="scientific">Goekera deserti</name>
    <dbReference type="NCBI Taxonomy" id="2497753"/>
    <lineage>
        <taxon>Bacteria</taxon>
        <taxon>Bacillati</taxon>
        <taxon>Actinomycetota</taxon>
        <taxon>Actinomycetes</taxon>
        <taxon>Geodermatophilales</taxon>
        <taxon>Geodermatophilaceae</taxon>
        <taxon>Goekera</taxon>
    </lineage>
</organism>
<dbReference type="Proteomes" id="UP000470470">
    <property type="component" value="Unassembled WGS sequence"/>
</dbReference>
<protein>
    <submittedName>
        <fullName evidence="2">Uncharacterized protein</fullName>
    </submittedName>
</protein>
<feature type="region of interest" description="Disordered" evidence="1">
    <location>
        <begin position="56"/>
        <end position="89"/>
    </location>
</feature>
<evidence type="ECO:0000256" key="1">
    <source>
        <dbReference type="SAM" id="MobiDB-lite"/>
    </source>
</evidence>
<evidence type="ECO:0000313" key="3">
    <source>
        <dbReference type="Proteomes" id="UP000470470"/>
    </source>
</evidence>
<reference evidence="2 3" key="1">
    <citation type="submission" date="2020-02" db="EMBL/GenBank/DDBJ databases">
        <title>The whole genome sequence of CPCC 205119.</title>
        <authorList>
            <person name="Jiang Z."/>
        </authorList>
    </citation>
    <scope>NUCLEOTIDE SEQUENCE [LARGE SCALE GENOMIC DNA]</scope>
    <source>
        <strain evidence="2 3">CPCC 205119</strain>
    </source>
</reference>
<comment type="caution">
    <text evidence="2">The sequence shown here is derived from an EMBL/GenBank/DDBJ whole genome shotgun (WGS) entry which is preliminary data.</text>
</comment>
<dbReference type="AlphaFoldDB" id="A0A7K3WIK7"/>
<feature type="region of interest" description="Disordered" evidence="1">
    <location>
        <begin position="1"/>
        <end position="20"/>
    </location>
</feature>
<feature type="compositionally biased region" description="Polar residues" evidence="1">
    <location>
        <begin position="1"/>
        <end position="10"/>
    </location>
</feature>
<dbReference type="EMBL" id="JAAGWK010000033">
    <property type="protein sequence ID" value="NEL56328.1"/>
    <property type="molecule type" value="Genomic_DNA"/>
</dbReference>
<keyword evidence="3" id="KW-1185">Reference proteome</keyword>
<sequence length="539" mass="57614">MSSPGRTPDTSRPPRPRRLLPVLVSATAIEDGQVRPPRVGAVVRLRLGFRESRYDEPDATVSTVRVRAETRSEPPQLPGRRSGTTGQPHWPTRLYGDAWQATWSAPRPVVGEVELRGTVVADLMTGGTVQPTRGRVTRVQVVDEALDCREPGDTRTVPALQRLREVEQAPRWFHRGVPWRDPARSSGWQPVDHAEPRTEETGVLVHLDLDDVPPAPLRPALVPGALDAHGPDLWVADERLPLVVHLRDRRLTTELRWPGAVLDPGRSRGRRLLADAAGCWLTGPDGVHRLGPDGSVRQVSDTPVWTSAAAAGTLATHLPQRPGDPLGPHVLRLWSPAGTTLDLPPAQWTLRSLVSARGGFLVLVSGPPDGTGLVRLLSLDTAGGMLHGPPLTTPWHGLLLVGGAGPLLVDETGQRPVHADLTLGRALTGAGRPRVLAGWAAGRRRWTLSHTPDGSDPPADPDVDRWWLLTELDPQDGRPVARAAVDAVPAAVTADSTGPLWLVGGRVLAWPATDGAPGIPLDVAAPPTGVAGDSTTPDC</sequence>
<proteinExistence type="predicted"/>
<accession>A0A7K3WIK7</accession>
<name>A0A7K3WIK7_9ACTN</name>
<dbReference type="RefSeq" id="WP_163638864.1">
    <property type="nucleotide sequence ID" value="NZ_JAAGWK010000033.1"/>
</dbReference>
<gene>
    <name evidence="2" type="ORF">G1H19_20375</name>
</gene>